<accession>A0A8T8WNC6</accession>
<dbReference type="InterPro" id="IPR001077">
    <property type="entry name" value="COMT_C"/>
</dbReference>
<evidence type="ECO:0000259" key="4">
    <source>
        <dbReference type="Pfam" id="PF00891"/>
    </source>
</evidence>
<feature type="domain" description="O-methyltransferase dimerisation" evidence="5">
    <location>
        <begin position="56"/>
        <end position="131"/>
    </location>
</feature>
<dbReference type="EMBL" id="KZ824847">
    <property type="protein sequence ID" value="RAH77194.1"/>
    <property type="molecule type" value="Genomic_DNA"/>
</dbReference>
<dbReference type="GO" id="GO:0008171">
    <property type="term" value="F:O-methyltransferase activity"/>
    <property type="evidence" value="ECO:0007669"/>
    <property type="project" value="InterPro"/>
</dbReference>
<dbReference type="Proteomes" id="UP000249497">
    <property type="component" value="Unassembled WGS sequence"/>
</dbReference>
<dbReference type="Pfam" id="PF08100">
    <property type="entry name" value="Dimerisation"/>
    <property type="match status" value="1"/>
</dbReference>
<dbReference type="GO" id="GO:0044550">
    <property type="term" value="P:secondary metabolite biosynthetic process"/>
    <property type="evidence" value="ECO:0007669"/>
    <property type="project" value="UniProtKB-ARBA"/>
</dbReference>
<evidence type="ECO:0000256" key="3">
    <source>
        <dbReference type="ARBA" id="ARBA00022691"/>
    </source>
</evidence>
<dbReference type="InterPro" id="IPR012967">
    <property type="entry name" value="COMT_dimerisation"/>
</dbReference>
<dbReference type="PANTHER" id="PTHR43712">
    <property type="entry name" value="PUTATIVE (AFU_ORTHOLOGUE AFUA_4G14580)-RELATED"/>
    <property type="match status" value="1"/>
</dbReference>
<dbReference type="InterPro" id="IPR029063">
    <property type="entry name" value="SAM-dependent_MTases_sf"/>
</dbReference>
<evidence type="ECO:0000313" key="6">
    <source>
        <dbReference type="EMBL" id="RAH77194.1"/>
    </source>
</evidence>
<dbReference type="AlphaFoldDB" id="A0A8T8WNC6"/>
<evidence type="ECO:0000256" key="2">
    <source>
        <dbReference type="ARBA" id="ARBA00022679"/>
    </source>
</evidence>
<dbReference type="PROSITE" id="PS51683">
    <property type="entry name" value="SAM_OMT_II"/>
    <property type="match status" value="1"/>
</dbReference>
<gene>
    <name evidence="6" type="ORF">BO86DRAFT_413300</name>
</gene>
<organism evidence="6 7">
    <name type="scientific">Aspergillus japonicus CBS 114.51</name>
    <dbReference type="NCBI Taxonomy" id="1448312"/>
    <lineage>
        <taxon>Eukaryota</taxon>
        <taxon>Fungi</taxon>
        <taxon>Dikarya</taxon>
        <taxon>Ascomycota</taxon>
        <taxon>Pezizomycotina</taxon>
        <taxon>Eurotiomycetes</taxon>
        <taxon>Eurotiomycetidae</taxon>
        <taxon>Eurotiales</taxon>
        <taxon>Aspergillaceae</taxon>
        <taxon>Aspergillus</taxon>
        <taxon>Aspergillus subgen. Circumdati</taxon>
    </lineage>
</organism>
<name>A0A8T8WNC6_ASPJA</name>
<dbReference type="PANTHER" id="PTHR43712:SF1">
    <property type="entry name" value="HYPOTHETICAL O-METHYLTRANSFERASE (EUROFUNG)-RELATED"/>
    <property type="match status" value="1"/>
</dbReference>
<evidence type="ECO:0000313" key="7">
    <source>
        <dbReference type="Proteomes" id="UP000249497"/>
    </source>
</evidence>
<reference evidence="6 7" key="1">
    <citation type="submission" date="2018-02" db="EMBL/GenBank/DDBJ databases">
        <title>The genomes of Aspergillus section Nigri reveals drivers in fungal speciation.</title>
        <authorList>
            <consortium name="DOE Joint Genome Institute"/>
            <person name="Vesth T.C."/>
            <person name="Nybo J."/>
            <person name="Theobald S."/>
            <person name="Brandl J."/>
            <person name="Frisvad J.C."/>
            <person name="Nielsen K.F."/>
            <person name="Lyhne E.K."/>
            <person name="Kogle M.E."/>
            <person name="Kuo A."/>
            <person name="Riley R."/>
            <person name="Clum A."/>
            <person name="Nolan M."/>
            <person name="Lipzen A."/>
            <person name="Salamov A."/>
            <person name="Henrissat B."/>
            <person name="Wiebenga A."/>
            <person name="De vries R.P."/>
            <person name="Grigoriev I.V."/>
            <person name="Mortensen U.H."/>
            <person name="Andersen M.R."/>
            <person name="Baker S.E."/>
        </authorList>
    </citation>
    <scope>NUCLEOTIDE SEQUENCE [LARGE SCALE GENOMIC DNA]</scope>
    <source>
        <strain evidence="6 7">CBS 114.51</strain>
    </source>
</reference>
<feature type="domain" description="O-methyltransferase C-terminal" evidence="4">
    <location>
        <begin position="260"/>
        <end position="402"/>
    </location>
</feature>
<dbReference type="OrthoDB" id="1535081at2759"/>
<proteinExistence type="predicted"/>
<dbReference type="GO" id="GO:0032259">
    <property type="term" value="P:methylation"/>
    <property type="evidence" value="ECO:0007669"/>
    <property type="project" value="UniProtKB-KW"/>
</dbReference>
<protein>
    <submittedName>
        <fullName evidence="6">S-adenosyl-L-methionine-dependent methyltransferase</fullName>
    </submittedName>
</protein>
<keyword evidence="7" id="KW-1185">Reference proteome</keyword>
<evidence type="ECO:0000256" key="1">
    <source>
        <dbReference type="ARBA" id="ARBA00022603"/>
    </source>
</evidence>
<sequence length="426" mass="46338">MTKETPSPMLALVCQVEAAINTPGQLPPASDALHSRLLAATRNLLTSLETPESQLMHLAKAPVAHGVLRAALRIRVFERFDEGPPTATDLAQRCGIDVALLVRLMRTLAAIGIFTEPSPGVYAHSRQSQTLRQPQHRAVIQGMCVNLTIFAPLDVASRAHTSTDRRAETATLMTALPDFLETHQWQNPVDAQPTLFGFAHHTDQTMFEWLESQPEQRAIFAAFQSSTAALAVCQLQPFLRSLLTASSSSEDPSDDESSAVTLVDVGGGRGAVLRQVSDELNPPPRGRIVLQDLPQVLKGVDGGERVELMPYNFLQPQPVHGAQTYLFRHIFHNWSNGVVATILQNTVAAMGPSSRLVIVDLVLPDAGGASPYAAFLDMSMMAFGGMERTEAQWRGILERAGLQVRRIEPLDAQTPGSDHFIEAVLA</sequence>
<dbReference type="InterPro" id="IPR016461">
    <property type="entry name" value="COMT-like"/>
</dbReference>
<dbReference type="Gene3D" id="1.10.10.10">
    <property type="entry name" value="Winged helix-like DNA-binding domain superfamily/Winged helix DNA-binding domain"/>
    <property type="match status" value="1"/>
</dbReference>
<dbReference type="GO" id="GO:0046983">
    <property type="term" value="F:protein dimerization activity"/>
    <property type="evidence" value="ECO:0007669"/>
    <property type="project" value="InterPro"/>
</dbReference>
<dbReference type="RefSeq" id="XP_025523088.1">
    <property type="nucleotide sequence ID" value="XM_025674726.1"/>
</dbReference>
<evidence type="ECO:0000259" key="5">
    <source>
        <dbReference type="Pfam" id="PF08100"/>
    </source>
</evidence>
<dbReference type="SUPFAM" id="SSF46785">
    <property type="entry name" value="Winged helix' DNA-binding domain"/>
    <property type="match status" value="1"/>
</dbReference>
<keyword evidence="3" id="KW-0949">S-adenosyl-L-methionine</keyword>
<dbReference type="Pfam" id="PF00891">
    <property type="entry name" value="Methyltransf_2"/>
    <property type="match status" value="1"/>
</dbReference>
<dbReference type="InterPro" id="IPR036390">
    <property type="entry name" value="WH_DNA-bd_sf"/>
</dbReference>
<keyword evidence="1 6" id="KW-0489">Methyltransferase</keyword>
<dbReference type="SUPFAM" id="SSF53335">
    <property type="entry name" value="S-adenosyl-L-methionine-dependent methyltransferases"/>
    <property type="match status" value="1"/>
</dbReference>
<dbReference type="Gene3D" id="3.40.50.150">
    <property type="entry name" value="Vaccinia Virus protein VP39"/>
    <property type="match status" value="1"/>
</dbReference>
<keyword evidence="2" id="KW-0808">Transferase</keyword>
<dbReference type="GeneID" id="37178418"/>
<dbReference type="InterPro" id="IPR036388">
    <property type="entry name" value="WH-like_DNA-bd_sf"/>
</dbReference>